<reference evidence="1" key="1">
    <citation type="submission" date="2021-02" db="EMBL/GenBank/DDBJ databases">
        <authorList>
            <person name="Nowell W R."/>
        </authorList>
    </citation>
    <scope>NUCLEOTIDE SEQUENCE</scope>
</reference>
<dbReference type="Proteomes" id="UP000677228">
    <property type="component" value="Unassembled WGS sequence"/>
</dbReference>
<dbReference type="Proteomes" id="UP000682733">
    <property type="component" value="Unassembled WGS sequence"/>
</dbReference>
<dbReference type="AlphaFoldDB" id="A0A8S2DBA2"/>
<accession>A0A8S2DBA2</accession>
<proteinExistence type="predicted"/>
<sequence>MNSNEHNLINSSPISKLYHPQSPHLNTVLENHLFSPSTMTKSSCADFYREQQQQVKCETLKNDVSEQN</sequence>
<name>A0A8S2DBA2_9BILA</name>
<dbReference type="EMBL" id="CAJOBA010002976">
    <property type="protein sequence ID" value="CAF3666188.1"/>
    <property type="molecule type" value="Genomic_DNA"/>
</dbReference>
<gene>
    <name evidence="1" type="ORF">OVA965_LOCUS8703</name>
    <name evidence="2" type="ORF">TMI583_LOCUS8698</name>
</gene>
<comment type="caution">
    <text evidence="1">The sequence shown here is derived from an EMBL/GenBank/DDBJ whole genome shotgun (WGS) entry which is preliminary data.</text>
</comment>
<dbReference type="EMBL" id="CAJNOK010002976">
    <property type="protein sequence ID" value="CAF0882694.1"/>
    <property type="molecule type" value="Genomic_DNA"/>
</dbReference>
<evidence type="ECO:0000313" key="3">
    <source>
        <dbReference type="Proteomes" id="UP000677228"/>
    </source>
</evidence>
<protein>
    <submittedName>
        <fullName evidence="1">Uncharacterized protein</fullName>
    </submittedName>
</protein>
<organism evidence="1 3">
    <name type="scientific">Didymodactylos carnosus</name>
    <dbReference type="NCBI Taxonomy" id="1234261"/>
    <lineage>
        <taxon>Eukaryota</taxon>
        <taxon>Metazoa</taxon>
        <taxon>Spiralia</taxon>
        <taxon>Gnathifera</taxon>
        <taxon>Rotifera</taxon>
        <taxon>Eurotatoria</taxon>
        <taxon>Bdelloidea</taxon>
        <taxon>Philodinida</taxon>
        <taxon>Philodinidae</taxon>
        <taxon>Didymodactylos</taxon>
    </lineage>
</organism>
<evidence type="ECO:0000313" key="2">
    <source>
        <dbReference type="EMBL" id="CAF3666188.1"/>
    </source>
</evidence>
<evidence type="ECO:0000313" key="1">
    <source>
        <dbReference type="EMBL" id="CAF0882694.1"/>
    </source>
</evidence>